<dbReference type="InterPro" id="IPR047112">
    <property type="entry name" value="RecG/Mfd"/>
</dbReference>
<accession>A0A381PBJ9</accession>
<keyword evidence="5" id="KW-0234">DNA repair</keyword>
<dbReference type="InterPro" id="IPR033454">
    <property type="entry name" value="RecG_wedge"/>
</dbReference>
<dbReference type="CDD" id="cd04488">
    <property type="entry name" value="RecG_wedge_OBF"/>
    <property type="match status" value="1"/>
</dbReference>
<dbReference type="CDD" id="cd17992">
    <property type="entry name" value="DEXHc_RecG"/>
    <property type="match status" value="1"/>
</dbReference>
<evidence type="ECO:0000313" key="7">
    <source>
        <dbReference type="EMBL" id="SUZ62873.1"/>
    </source>
</evidence>
<dbReference type="GO" id="GO:0003677">
    <property type="term" value="F:DNA binding"/>
    <property type="evidence" value="ECO:0007669"/>
    <property type="project" value="UniProtKB-KW"/>
</dbReference>
<dbReference type="Pfam" id="PF17191">
    <property type="entry name" value="RecG_wedge"/>
    <property type="match status" value="1"/>
</dbReference>
<keyword evidence="1" id="KW-0227">DNA damage</keyword>
<dbReference type="AlphaFoldDB" id="A0A381PBJ9"/>
<dbReference type="SUPFAM" id="SSF52540">
    <property type="entry name" value="P-loop containing nucleoside triphosphate hydrolases"/>
    <property type="match status" value="2"/>
</dbReference>
<dbReference type="EMBL" id="UINC01000894">
    <property type="protein sequence ID" value="SUZ62873.1"/>
    <property type="molecule type" value="Genomic_DNA"/>
</dbReference>
<dbReference type="InterPro" id="IPR014001">
    <property type="entry name" value="Helicase_ATP-bd"/>
</dbReference>
<dbReference type="GO" id="GO:0016787">
    <property type="term" value="F:hydrolase activity"/>
    <property type="evidence" value="ECO:0007669"/>
    <property type="project" value="UniProtKB-KW"/>
</dbReference>
<dbReference type="PANTHER" id="PTHR47964:SF1">
    <property type="entry name" value="ATP-DEPENDENT DNA HELICASE HOMOLOG RECG, CHLOROPLASTIC"/>
    <property type="match status" value="1"/>
</dbReference>
<dbReference type="PROSITE" id="PS51192">
    <property type="entry name" value="HELICASE_ATP_BIND_1"/>
    <property type="match status" value="1"/>
</dbReference>
<evidence type="ECO:0000256" key="2">
    <source>
        <dbReference type="ARBA" id="ARBA00022801"/>
    </source>
</evidence>
<evidence type="ECO:0000256" key="1">
    <source>
        <dbReference type="ARBA" id="ARBA00022763"/>
    </source>
</evidence>
<dbReference type="InterPro" id="IPR027417">
    <property type="entry name" value="P-loop_NTPase"/>
</dbReference>
<dbReference type="InterPro" id="IPR011545">
    <property type="entry name" value="DEAD/DEAH_box_helicase_dom"/>
</dbReference>
<keyword evidence="3" id="KW-0067">ATP-binding</keyword>
<evidence type="ECO:0000256" key="4">
    <source>
        <dbReference type="ARBA" id="ARBA00023125"/>
    </source>
</evidence>
<dbReference type="GO" id="GO:0003678">
    <property type="term" value="F:DNA helicase activity"/>
    <property type="evidence" value="ECO:0007669"/>
    <property type="project" value="TreeGrafter"/>
</dbReference>
<gene>
    <name evidence="7" type="ORF">METZ01_LOCUS15727</name>
</gene>
<evidence type="ECO:0000256" key="3">
    <source>
        <dbReference type="ARBA" id="ARBA00022806"/>
    </source>
</evidence>
<keyword evidence="4" id="KW-0238">DNA-binding</keyword>
<feature type="domain" description="Helicase ATP-binding" evidence="6">
    <location>
        <begin position="308"/>
        <end position="469"/>
    </location>
</feature>
<keyword evidence="3" id="KW-0347">Helicase</keyword>
<feature type="non-terminal residue" evidence="7">
    <location>
        <position position="559"/>
    </location>
</feature>
<proteinExistence type="predicted"/>
<dbReference type="GO" id="GO:0006281">
    <property type="term" value="P:DNA repair"/>
    <property type="evidence" value="ECO:0007669"/>
    <property type="project" value="UniProtKB-KW"/>
</dbReference>
<dbReference type="PANTHER" id="PTHR47964">
    <property type="entry name" value="ATP-DEPENDENT DNA HELICASE HOMOLOG RECG, CHLOROPLASTIC"/>
    <property type="match status" value="1"/>
</dbReference>
<evidence type="ECO:0000256" key="5">
    <source>
        <dbReference type="ARBA" id="ARBA00023204"/>
    </source>
</evidence>
<dbReference type="GO" id="GO:0005524">
    <property type="term" value="F:ATP binding"/>
    <property type="evidence" value="ECO:0007669"/>
    <property type="project" value="InterPro"/>
</dbReference>
<dbReference type="SMART" id="SM00487">
    <property type="entry name" value="DEXDc"/>
    <property type="match status" value="1"/>
</dbReference>
<dbReference type="Gene3D" id="2.40.50.140">
    <property type="entry name" value="Nucleic acid-binding proteins"/>
    <property type="match status" value="1"/>
</dbReference>
<organism evidence="7">
    <name type="scientific">marine metagenome</name>
    <dbReference type="NCBI Taxonomy" id="408172"/>
    <lineage>
        <taxon>unclassified sequences</taxon>
        <taxon>metagenomes</taxon>
        <taxon>ecological metagenomes</taxon>
    </lineage>
</organism>
<reference evidence="7" key="1">
    <citation type="submission" date="2018-05" db="EMBL/GenBank/DDBJ databases">
        <authorList>
            <person name="Lanie J.A."/>
            <person name="Ng W.-L."/>
            <person name="Kazmierczak K.M."/>
            <person name="Andrzejewski T.M."/>
            <person name="Davidsen T.M."/>
            <person name="Wayne K.J."/>
            <person name="Tettelin H."/>
            <person name="Glass J.I."/>
            <person name="Rusch D."/>
            <person name="Podicherti R."/>
            <person name="Tsui H.-C.T."/>
            <person name="Winkler M.E."/>
        </authorList>
    </citation>
    <scope>NUCLEOTIDE SEQUENCE</scope>
</reference>
<dbReference type="Gene3D" id="3.40.50.300">
    <property type="entry name" value="P-loop containing nucleotide triphosphate hydrolases"/>
    <property type="match status" value="2"/>
</dbReference>
<keyword evidence="3" id="KW-0547">Nucleotide-binding</keyword>
<name>A0A381PBJ9_9ZZZZ</name>
<dbReference type="InterPro" id="IPR012340">
    <property type="entry name" value="NA-bd_OB-fold"/>
</dbReference>
<keyword evidence="2" id="KW-0378">Hydrolase</keyword>
<dbReference type="Pfam" id="PF00270">
    <property type="entry name" value="DEAD"/>
    <property type="match status" value="1"/>
</dbReference>
<dbReference type="SUPFAM" id="SSF50249">
    <property type="entry name" value="Nucleic acid-binding proteins"/>
    <property type="match status" value="1"/>
</dbReference>
<protein>
    <recommendedName>
        <fullName evidence="6">Helicase ATP-binding domain-containing protein</fullName>
    </recommendedName>
</protein>
<sequence>MAMSPDTFLETPLQYLKGVGPRRAEEFAQAQLLTVDDLLHRFPIRYEDRSCFESIDGLKAGMTVSVLGEVVRTAVRSTRRRGFTIFEIQLADASGTLRVSFLNQPFLREVFKAGQQAILFGTAEVRRGGGLQFTNPEYEIFGNASKEFGLHGEMQSDPLVIGERRIHTGRIVPIYERVGAVTTKMLRRIVFDAIQRLPNNLEDLLPEQLRQKMGIPDARAAFIGTHFPEKHTELSLLNSFRSPAQQRMIFEEFFFFQLGLRLRRRAREVERKPVVPLVDSRVRNAAIQVLPFKLTPGQKEALRQIVDDMRRPVPMNRLLQGDVGAGKTIVALIAALVAMENGLQVALMAPTEILAAQHFRTLSQYLDASRFDVVRLSGGMTASSRSQTIQALAGGDAHLVVGTHALLQAPIVFRKLGLVIIDEQHRFGVDQRAQLRDKGWCPDVLVMTATPIPRTLAMTSYGDLDISTIKDLPPGRRPVKTIARSERRRGEVYRLIQQEVEAGHQAYVVCPLVEESDKVDLKAAKETFDYLATSVFPDHRVGLVHGKLKEGEKDQIMLG</sequence>
<evidence type="ECO:0000259" key="6">
    <source>
        <dbReference type="PROSITE" id="PS51192"/>
    </source>
</evidence>